<dbReference type="AlphaFoldDB" id="A0A182D6Y6"/>
<organism evidence="1">
    <name type="scientific">Blastochloris viridis</name>
    <name type="common">Rhodopseudomonas viridis</name>
    <dbReference type="NCBI Taxonomy" id="1079"/>
    <lineage>
        <taxon>Bacteria</taxon>
        <taxon>Pseudomonadati</taxon>
        <taxon>Pseudomonadota</taxon>
        <taxon>Alphaproteobacteria</taxon>
        <taxon>Hyphomicrobiales</taxon>
        <taxon>Blastochloridaceae</taxon>
        <taxon>Blastochloris</taxon>
    </lineage>
</organism>
<reference evidence="1" key="1">
    <citation type="journal article" date="2015" name="Genome Announc.">
        <title>Complete Genome Sequence of the Bacteriochlorophyll b-Producing Photosynthetic Bacterium Blastochloris viridis.</title>
        <authorList>
            <person name="Tsukatani Y."/>
            <person name="Hirose Y."/>
            <person name="Harada J."/>
            <person name="Misawa N."/>
            <person name="Mori K."/>
            <person name="Inoue K."/>
            <person name="Tamiaki H."/>
        </authorList>
    </citation>
    <scope>NUCLEOTIDE SEQUENCE [LARGE SCALE GENOMIC DNA]</scope>
    <source>
        <strain evidence="1">DSM 133</strain>
    </source>
</reference>
<name>A0A182D6Y6_BLAVI</name>
<sequence length="62" mass="7026">MKVVDDQRSARPHPERILIVGDRAALCRGQDRHVTFGDLVEFTALPAQEGLIVDRSRRSLTR</sequence>
<protein>
    <submittedName>
        <fullName evidence="1">Uncharacterized protein</fullName>
    </submittedName>
</protein>
<evidence type="ECO:0000313" key="1">
    <source>
        <dbReference type="EMBL" id="BAS00702.1"/>
    </source>
</evidence>
<accession>A0A182D6Y6</accession>
<gene>
    <name evidence="1" type="ORF">BV133_3108</name>
</gene>
<dbReference type="EMBL" id="AP014854">
    <property type="protein sequence ID" value="BAS00702.1"/>
    <property type="molecule type" value="Genomic_DNA"/>
</dbReference>
<proteinExistence type="predicted"/>